<evidence type="ECO:0000256" key="6">
    <source>
        <dbReference type="ARBA" id="ARBA00023239"/>
    </source>
</evidence>
<name>A0A9Q0RPH8_BLOTA</name>
<dbReference type="OMA" id="GESNDWG"/>
<dbReference type="InterPro" id="IPR018338">
    <property type="entry name" value="Carbonic_anhydrase_a-class_CS"/>
</dbReference>
<evidence type="ECO:0000256" key="1">
    <source>
        <dbReference type="ARBA" id="ARBA00002904"/>
    </source>
</evidence>
<dbReference type="SUPFAM" id="SSF51069">
    <property type="entry name" value="Carbonic anhydrase"/>
    <property type="match status" value="1"/>
</dbReference>
<dbReference type="SMART" id="SM01057">
    <property type="entry name" value="Carb_anhydrase"/>
    <property type="match status" value="1"/>
</dbReference>
<sequence>MSSTSSSDESESKWSNESLSTETTGVTENQLTMSGNVPVPSIDVQQRGRRRTWSSIGMEQPNENPYNSQVNFSQTSANNSNNNKKFNKTTNSLKMPEKIPVTGLRQSPIDIQSSSTESGSNRTKRSLTGDDGSNAPLTIDYSAITGSAGLTLENTGHGWKLNIPDEIAAQCPITGGPLGSDQYRLLQIHCHWGRDASCGSEHTIDGKSFPCEVHLVHWNSTKYANPSEAMECYADGLSVIGVFINTENSDTDCEFMDLIIKMLPNIQFKGQSTSVDDSIELDINSLIPLREAPKFWNYEGSLTTPPFSESVIWIVMEQPIEAKDEQLSKFRQMNTNGPSSDEVTMLQENFREVQSLNNREIVYFN</sequence>
<dbReference type="EC" id="4.2.1.1" evidence="3 8"/>
<dbReference type="InterPro" id="IPR001148">
    <property type="entry name" value="CA_dom"/>
</dbReference>
<dbReference type="Proteomes" id="UP001142055">
    <property type="component" value="Chromosome 1"/>
</dbReference>
<dbReference type="EMBL" id="JAPWDV010000001">
    <property type="protein sequence ID" value="KAJ6221766.1"/>
    <property type="molecule type" value="Genomic_DNA"/>
</dbReference>
<dbReference type="GO" id="GO:0008270">
    <property type="term" value="F:zinc ion binding"/>
    <property type="evidence" value="ECO:0007669"/>
    <property type="project" value="UniProtKB-UniRule"/>
</dbReference>
<evidence type="ECO:0000256" key="8">
    <source>
        <dbReference type="RuleBase" id="RU367011"/>
    </source>
</evidence>
<feature type="compositionally biased region" description="Low complexity" evidence="9">
    <location>
        <begin position="1"/>
        <end position="18"/>
    </location>
</feature>
<comment type="similarity">
    <text evidence="2 8">Belongs to the alpha-carbonic anhydrase family.</text>
</comment>
<dbReference type="PROSITE" id="PS51144">
    <property type="entry name" value="ALPHA_CA_2"/>
    <property type="match status" value="1"/>
</dbReference>
<dbReference type="PROSITE" id="PS00162">
    <property type="entry name" value="ALPHA_CA_1"/>
    <property type="match status" value="1"/>
</dbReference>
<evidence type="ECO:0000256" key="4">
    <source>
        <dbReference type="ARBA" id="ARBA00022723"/>
    </source>
</evidence>
<evidence type="ECO:0000256" key="9">
    <source>
        <dbReference type="SAM" id="MobiDB-lite"/>
    </source>
</evidence>
<evidence type="ECO:0000259" key="10">
    <source>
        <dbReference type="PROSITE" id="PS51144"/>
    </source>
</evidence>
<feature type="compositionally biased region" description="Polar residues" evidence="9">
    <location>
        <begin position="53"/>
        <end position="70"/>
    </location>
</feature>
<feature type="domain" description="Alpha-carbonic anhydrase" evidence="10">
    <location>
        <begin position="84"/>
        <end position="365"/>
    </location>
</feature>
<comment type="function">
    <text evidence="1 8">Reversible hydration of carbon dioxide.</text>
</comment>
<reference evidence="11" key="1">
    <citation type="submission" date="2022-12" db="EMBL/GenBank/DDBJ databases">
        <title>Genome assemblies of Blomia tropicalis.</title>
        <authorList>
            <person name="Cui Y."/>
        </authorList>
    </citation>
    <scope>NUCLEOTIDE SEQUENCE</scope>
    <source>
        <tissue evidence="11">Adult mites</tissue>
    </source>
</reference>
<dbReference type="CDD" id="cd00326">
    <property type="entry name" value="alpha_CA"/>
    <property type="match status" value="1"/>
</dbReference>
<dbReference type="InterPro" id="IPR036398">
    <property type="entry name" value="CA_dom_sf"/>
</dbReference>
<keyword evidence="12" id="KW-1185">Reference proteome</keyword>
<comment type="catalytic activity">
    <reaction evidence="7 8">
        <text>hydrogencarbonate + H(+) = CO2 + H2O</text>
        <dbReference type="Rhea" id="RHEA:10748"/>
        <dbReference type="ChEBI" id="CHEBI:15377"/>
        <dbReference type="ChEBI" id="CHEBI:15378"/>
        <dbReference type="ChEBI" id="CHEBI:16526"/>
        <dbReference type="ChEBI" id="CHEBI:17544"/>
        <dbReference type="EC" id="4.2.1.1"/>
    </reaction>
</comment>
<evidence type="ECO:0000313" key="11">
    <source>
        <dbReference type="EMBL" id="KAJ6221766.1"/>
    </source>
</evidence>
<protein>
    <recommendedName>
        <fullName evidence="3 8">Carbonic anhydrase</fullName>
        <ecNumber evidence="3 8">4.2.1.1</ecNumber>
    </recommendedName>
</protein>
<feature type="compositionally biased region" description="Polar residues" evidence="9">
    <location>
        <begin position="109"/>
        <end position="121"/>
    </location>
</feature>
<dbReference type="AlphaFoldDB" id="A0A9Q0RPH8"/>
<feature type="compositionally biased region" description="Low complexity" evidence="9">
    <location>
        <begin position="71"/>
        <end position="92"/>
    </location>
</feature>
<evidence type="ECO:0000313" key="12">
    <source>
        <dbReference type="Proteomes" id="UP001142055"/>
    </source>
</evidence>
<comment type="cofactor">
    <cofactor evidence="8">
        <name>Zn(2+)</name>
        <dbReference type="ChEBI" id="CHEBI:29105"/>
    </cofactor>
</comment>
<feature type="compositionally biased region" description="Polar residues" evidence="9">
    <location>
        <begin position="19"/>
        <end position="35"/>
    </location>
</feature>
<gene>
    <name evidence="11" type="ORF">RDWZM_000311</name>
</gene>
<feature type="region of interest" description="Disordered" evidence="9">
    <location>
        <begin position="1"/>
        <end position="136"/>
    </location>
</feature>
<dbReference type="PANTHER" id="PTHR18952">
    <property type="entry name" value="CARBONIC ANHYDRASE"/>
    <property type="match status" value="1"/>
</dbReference>
<dbReference type="PANTHER" id="PTHR18952:SF265">
    <property type="entry name" value="CARBONIC ANHYDRASE"/>
    <property type="match status" value="1"/>
</dbReference>
<dbReference type="InterPro" id="IPR023561">
    <property type="entry name" value="Carbonic_anhydrase_a-class"/>
</dbReference>
<keyword evidence="6 8" id="KW-0456">Lyase</keyword>
<accession>A0A9Q0RPH8</accession>
<dbReference type="Gene3D" id="3.10.200.10">
    <property type="entry name" value="Alpha carbonic anhydrase"/>
    <property type="match status" value="1"/>
</dbReference>
<keyword evidence="5 8" id="KW-0862">Zinc</keyword>
<evidence type="ECO:0000256" key="5">
    <source>
        <dbReference type="ARBA" id="ARBA00022833"/>
    </source>
</evidence>
<dbReference type="Pfam" id="PF00194">
    <property type="entry name" value="Carb_anhydrase"/>
    <property type="match status" value="1"/>
</dbReference>
<dbReference type="GO" id="GO:0004089">
    <property type="term" value="F:carbonate dehydratase activity"/>
    <property type="evidence" value="ECO:0007669"/>
    <property type="project" value="UniProtKB-UniRule"/>
</dbReference>
<proteinExistence type="inferred from homology"/>
<organism evidence="11 12">
    <name type="scientific">Blomia tropicalis</name>
    <name type="common">Mite</name>
    <dbReference type="NCBI Taxonomy" id="40697"/>
    <lineage>
        <taxon>Eukaryota</taxon>
        <taxon>Metazoa</taxon>
        <taxon>Ecdysozoa</taxon>
        <taxon>Arthropoda</taxon>
        <taxon>Chelicerata</taxon>
        <taxon>Arachnida</taxon>
        <taxon>Acari</taxon>
        <taxon>Acariformes</taxon>
        <taxon>Sarcoptiformes</taxon>
        <taxon>Astigmata</taxon>
        <taxon>Glycyphagoidea</taxon>
        <taxon>Echimyopodidae</taxon>
        <taxon>Blomia</taxon>
    </lineage>
</organism>
<comment type="caution">
    <text evidence="11">The sequence shown here is derived from an EMBL/GenBank/DDBJ whole genome shotgun (WGS) entry which is preliminary data.</text>
</comment>
<evidence type="ECO:0000256" key="7">
    <source>
        <dbReference type="ARBA" id="ARBA00048348"/>
    </source>
</evidence>
<keyword evidence="4 8" id="KW-0479">Metal-binding</keyword>
<evidence type="ECO:0000256" key="2">
    <source>
        <dbReference type="ARBA" id="ARBA00010718"/>
    </source>
</evidence>
<evidence type="ECO:0000256" key="3">
    <source>
        <dbReference type="ARBA" id="ARBA00012925"/>
    </source>
</evidence>